<comment type="caution">
    <text evidence="2">The sequence shown here is derived from an EMBL/GenBank/DDBJ whole genome shotgun (WGS) entry which is preliminary data.</text>
</comment>
<dbReference type="OrthoDB" id="675134at2759"/>
<dbReference type="PANTHER" id="PTHR34303:SF3">
    <property type="entry name" value="CCHC-TYPE DOMAIN-CONTAINING PROTEIN"/>
    <property type="match status" value="1"/>
</dbReference>
<accession>A0A811P3B0</accession>
<reference evidence="2" key="1">
    <citation type="submission" date="2020-10" db="EMBL/GenBank/DDBJ databases">
        <authorList>
            <person name="Han B."/>
            <person name="Lu T."/>
            <person name="Zhao Q."/>
            <person name="Huang X."/>
            <person name="Zhao Y."/>
        </authorList>
    </citation>
    <scope>NUCLEOTIDE SEQUENCE</scope>
</reference>
<dbReference type="EMBL" id="CAJGYO010000006">
    <property type="protein sequence ID" value="CAD6235852.1"/>
    <property type="molecule type" value="Genomic_DNA"/>
</dbReference>
<feature type="region of interest" description="Disordered" evidence="1">
    <location>
        <begin position="411"/>
        <end position="469"/>
    </location>
</feature>
<evidence type="ECO:0000313" key="3">
    <source>
        <dbReference type="Proteomes" id="UP000604825"/>
    </source>
</evidence>
<feature type="compositionally biased region" description="Low complexity" evidence="1">
    <location>
        <begin position="428"/>
        <end position="446"/>
    </location>
</feature>
<dbReference type="Proteomes" id="UP000604825">
    <property type="component" value="Unassembled WGS sequence"/>
</dbReference>
<feature type="region of interest" description="Disordered" evidence="1">
    <location>
        <begin position="1"/>
        <end position="42"/>
    </location>
</feature>
<dbReference type="PANTHER" id="PTHR34303">
    <property type="entry name" value="OS01G0890400 PROTEIN-RELATED"/>
    <property type="match status" value="1"/>
</dbReference>
<evidence type="ECO:0000313" key="2">
    <source>
        <dbReference type="EMBL" id="CAD6235852.1"/>
    </source>
</evidence>
<name>A0A811P3B0_9POAL</name>
<protein>
    <submittedName>
        <fullName evidence="2">Uncharacterized protein</fullName>
    </submittedName>
</protein>
<dbReference type="AlphaFoldDB" id="A0A811P3B0"/>
<organism evidence="2 3">
    <name type="scientific">Miscanthus lutarioriparius</name>
    <dbReference type="NCBI Taxonomy" id="422564"/>
    <lineage>
        <taxon>Eukaryota</taxon>
        <taxon>Viridiplantae</taxon>
        <taxon>Streptophyta</taxon>
        <taxon>Embryophyta</taxon>
        <taxon>Tracheophyta</taxon>
        <taxon>Spermatophyta</taxon>
        <taxon>Magnoliopsida</taxon>
        <taxon>Liliopsida</taxon>
        <taxon>Poales</taxon>
        <taxon>Poaceae</taxon>
        <taxon>PACMAD clade</taxon>
        <taxon>Panicoideae</taxon>
        <taxon>Andropogonodae</taxon>
        <taxon>Andropogoneae</taxon>
        <taxon>Saccharinae</taxon>
        <taxon>Miscanthus</taxon>
    </lineage>
</organism>
<proteinExistence type="predicted"/>
<keyword evidence="3" id="KW-1185">Reference proteome</keyword>
<sequence length="610" mass="66028">MAATLREEDDAVNATHPPGSRTAEGGVTRVPRSGAKAVPGTFRDRTERRIEICLDPVLTPGAAPGLLPSPRHDGSNTDTIELRAHDAPVTSDFTPSATTTGNSYLLAALSPASPAPPSVSPLPRPIPLLHSGCYRCLATDHQVRQCRDPVRCRLCRRTASATPTPPPTPLNLPPVTTAFDPLRMLASSSSGPAMDIQLPVRTRDAATDETPYFLGDLFREPVDTGKRPVQDGARRAPQAASPAIPKARDICMLPSFTWPSTPQLRFQLLPSSRGVALLHFGSAEAREAAMHAQPIQLNGTVVRLERVESTDDRFIREPAWLAHVAAWNFPEEHWAPDKVREIYKCLGTVMEIDPFSIPGFDRSCMRFVLELQHPHVPARIGVHPPSGRGIVLRQSILSLWPREQQFDAAGNWIPYHGPAPPPPPAPAHAPANGQQPAPAPARNNPQPDAPAPHMPAPPGAGHDPQDALHHATPLHPAAFLGAAILCHGFINAFPLPRLPPLPIIIHLPSTAVPAHSVCRAQPVLLFTWRERERDALPDVHAPTPLQNTPPPAAEAEQSECWEGQGKNKEQRTPGSQGEWEIRRFHCQGSAAQSLAEQPFTLLSGRADTCS</sequence>
<gene>
    <name evidence="2" type="ORF">NCGR_LOCUS23950</name>
</gene>
<feature type="region of interest" description="Disordered" evidence="1">
    <location>
        <begin position="537"/>
        <end position="576"/>
    </location>
</feature>
<feature type="compositionally biased region" description="Pro residues" evidence="1">
    <location>
        <begin position="447"/>
        <end position="458"/>
    </location>
</feature>
<feature type="compositionally biased region" description="Pro residues" evidence="1">
    <location>
        <begin position="417"/>
        <end position="427"/>
    </location>
</feature>
<evidence type="ECO:0000256" key="1">
    <source>
        <dbReference type="SAM" id="MobiDB-lite"/>
    </source>
</evidence>